<gene>
    <name evidence="4" type="ORF">FRZ32_03130</name>
</gene>
<evidence type="ECO:0000313" key="4">
    <source>
        <dbReference type="EMBL" id="TXC62743.1"/>
    </source>
</evidence>
<dbReference type="EMBL" id="VOQQ01000001">
    <property type="protein sequence ID" value="TXC62743.1"/>
    <property type="molecule type" value="Genomic_DNA"/>
</dbReference>
<dbReference type="Proteomes" id="UP000321249">
    <property type="component" value="Unassembled WGS sequence"/>
</dbReference>
<name>A0A5C6TQX0_9SPHN</name>
<dbReference type="InterPro" id="IPR000836">
    <property type="entry name" value="PRTase_dom"/>
</dbReference>
<dbReference type="OrthoDB" id="199120at2"/>
<evidence type="ECO:0000313" key="5">
    <source>
        <dbReference type="Proteomes" id="UP000321249"/>
    </source>
</evidence>
<sequence>MPDEPQFCPISYERFLEEMETVARALLADRWKPDFLVGVGRGGLVPAAYLSHRTGFAMLSVDHSSGEPDFAEALLDRLAARINAGQRILIVDDINDSGGTIAYLRAAIEAKTGDTDGLRVAVLVHNIRSRATVEYRGSEIDRATDKSWFVFPWEAVAPRETLVAAAAEVPERIA</sequence>
<protein>
    <submittedName>
        <fullName evidence="4">Phosphoribosyltransferase</fullName>
    </submittedName>
</protein>
<feature type="domain" description="Phosphoribosyltransferase" evidence="3">
    <location>
        <begin position="16"/>
        <end position="154"/>
    </location>
</feature>
<evidence type="ECO:0000259" key="3">
    <source>
        <dbReference type="Pfam" id="PF00156"/>
    </source>
</evidence>
<accession>A0A5C6TQX0</accession>
<evidence type="ECO:0000256" key="1">
    <source>
        <dbReference type="ARBA" id="ARBA00022676"/>
    </source>
</evidence>
<keyword evidence="5" id="KW-1185">Reference proteome</keyword>
<evidence type="ECO:0000256" key="2">
    <source>
        <dbReference type="ARBA" id="ARBA00022679"/>
    </source>
</evidence>
<dbReference type="SUPFAM" id="SSF53271">
    <property type="entry name" value="PRTase-like"/>
    <property type="match status" value="1"/>
</dbReference>
<proteinExistence type="predicted"/>
<dbReference type="Pfam" id="PF00156">
    <property type="entry name" value="Pribosyltran"/>
    <property type="match status" value="1"/>
</dbReference>
<reference evidence="4 5" key="1">
    <citation type="journal article" date="2015" name="J. Microbiol.">
        <title>Sphingosinicella ginsenosidimutans sp. nov., with ginsenoside converting activity.</title>
        <authorList>
            <person name="Kim J.K."/>
            <person name="Kang M.S."/>
            <person name="Park S.C."/>
            <person name="Kim K.M."/>
            <person name="Choi K."/>
            <person name="Yoon M.H."/>
            <person name="Im W.T."/>
        </authorList>
    </citation>
    <scope>NUCLEOTIDE SEQUENCE [LARGE SCALE GENOMIC DNA]</scope>
    <source>
        <strain evidence="4 5">BS-11</strain>
    </source>
</reference>
<dbReference type="RefSeq" id="WP_147042131.1">
    <property type="nucleotide sequence ID" value="NZ_BAABIR010000002.1"/>
</dbReference>
<dbReference type="Gene3D" id="3.40.50.2020">
    <property type="match status" value="1"/>
</dbReference>
<dbReference type="CDD" id="cd06223">
    <property type="entry name" value="PRTases_typeI"/>
    <property type="match status" value="1"/>
</dbReference>
<comment type="caution">
    <text evidence="4">The sequence shown here is derived from an EMBL/GenBank/DDBJ whole genome shotgun (WGS) entry which is preliminary data.</text>
</comment>
<dbReference type="PANTHER" id="PTHR43363">
    <property type="entry name" value="HYPOXANTHINE PHOSPHORIBOSYLTRANSFERASE"/>
    <property type="match status" value="1"/>
</dbReference>
<organism evidence="4 5">
    <name type="scientific">Allosphingosinicella ginsenosidimutans</name>
    <dbReference type="NCBI Taxonomy" id="1176539"/>
    <lineage>
        <taxon>Bacteria</taxon>
        <taxon>Pseudomonadati</taxon>
        <taxon>Pseudomonadota</taxon>
        <taxon>Alphaproteobacteria</taxon>
        <taxon>Sphingomonadales</taxon>
        <taxon>Sphingomonadaceae</taxon>
        <taxon>Allosphingosinicella</taxon>
    </lineage>
</organism>
<dbReference type="GO" id="GO:0016757">
    <property type="term" value="F:glycosyltransferase activity"/>
    <property type="evidence" value="ECO:0007669"/>
    <property type="project" value="UniProtKB-KW"/>
</dbReference>
<dbReference type="PANTHER" id="PTHR43363:SF1">
    <property type="entry name" value="HYPOXANTHINE-GUANINE PHOSPHORIBOSYLTRANSFERASE"/>
    <property type="match status" value="1"/>
</dbReference>
<keyword evidence="2 4" id="KW-0808">Transferase</keyword>
<dbReference type="AlphaFoldDB" id="A0A5C6TQX0"/>
<keyword evidence="1 4" id="KW-0328">Glycosyltransferase</keyword>
<dbReference type="InterPro" id="IPR029057">
    <property type="entry name" value="PRTase-like"/>
</dbReference>